<dbReference type="InterPro" id="IPR017871">
    <property type="entry name" value="ABC_transporter-like_CS"/>
</dbReference>
<dbReference type="PANTHER" id="PTHR43038">
    <property type="entry name" value="ATP-BINDING CASSETTE, SUB-FAMILY H, MEMBER 1"/>
    <property type="match status" value="1"/>
</dbReference>
<gene>
    <name evidence="9" type="ORF">RI129_013188</name>
</gene>
<dbReference type="InterPro" id="IPR003439">
    <property type="entry name" value="ABC_transporter-like_ATP-bd"/>
</dbReference>
<dbReference type="Proteomes" id="UP001329430">
    <property type="component" value="Chromosome 10"/>
</dbReference>
<feature type="transmembrane region" description="Helical" evidence="7">
    <location>
        <begin position="641"/>
        <end position="664"/>
    </location>
</feature>
<protein>
    <recommendedName>
        <fullName evidence="8">ABC transporter domain-containing protein</fullName>
    </recommendedName>
</protein>
<evidence type="ECO:0000256" key="4">
    <source>
        <dbReference type="ARBA" id="ARBA00022840"/>
    </source>
</evidence>
<comment type="subcellular location">
    <subcellularLocation>
        <location evidence="1">Membrane</location>
        <topology evidence="1">Multi-pass membrane protein</topology>
    </subcellularLocation>
</comment>
<proteinExistence type="predicted"/>
<dbReference type="SUPFAM" id="SSF52540">
    <property type="entry name" value="P-loop containing nucleoside triphosphate hydrolases"/>
    <property type="match status" value="1"/>
</dbReference>
<dbReference type="PROSITE" id="PS00211">
    <property type="entry name" value="ABC_TRANSPORTER_1"/>
    <property type="match status" value="1"/>
</dbReference>
<evidence type="ECO:0000256" key="7">
    <source>
        <dbReference type="SAM" id="Phobius"/>
    </source>
</evidence>
<reference evidence="9 10" key="1">
    <citation type="journal article" date="2024" name="Insects">
        <title>An Improved Chromosome-Level Genome Assembly of the Firefly Pyrocoelia pectoralis.</title>
        <authorList>
            <person name="Fu X."/>
            <person name="Meyer-Rochow V.B."/>
            <person name="Ballantyne L."/>
            <person name="Zhu X."/>
        </authorList>
    </citation>
    <scope>NUCLEOTIDE SEQUENCE [LARGE SCALE GENOMIC DNA]</scope>
    <source>
        <strain evidence="9">XCY_ONT2</strain>
    </source>
</reference>
<evidence type="ECO:0000256" key="2">
    <source>
        <dbReference type="ARBA" id="ARBA00022692"/>
    </source>
</evidence>
<feature type="transmembrane region" description="Helical" evidence="7">
    <location>
        <begin position="477"/>
        <end position="497"/>
    </location>
</feature>
<keyword evidence="4" id="KW-0067">ATP-binding</keyword>
<keyword evidence="2 7" id="KW-0812">Transmembrane</keyword>
<dbReference type="InterPro" id="IPR027417">
    <property type="entry name" value="P-loop_NTPase"/>
</dbReference>
<dbReference type="EMBL" id="JAVRBK010000010">
    <property type="protein sequence ID" value="KAK5638893.1"/>
    <property type="molecule type" value="Genomic_DNA"/>
</dbReference>
<keyword evidence="10" id="KW-1185">Reference proteome</keyword>
<keyword evidence="3" id="KW-0547">Nucleotide-binding</keyword>
<dbReference type="Pfam" id="PF12698">
    <property type="entry name" value="ABC2_membrane_3"/>
    <property type="match status" value="1"/>
</dbReference>
<dbReference type="InterPro" id="IPR013525">
    <property type="entry name" value="ABC2_TM"/>
</dbReference>
<evidence type="ECO:0000313" key="10">
    <source>
        <dbReference type="Proteomes" id="UP001329430"/>
    </source>
</evidence>
<keyword evidence="5 7" id="KW-1133">Transmembrane helix</keyword>
<dbReference type="PROSITE" id="PS50893">
    <property type="entry name" value="ABC_TRANSPORTER_2"/>
    <property type="match status" value="1"/>
</dbReference>
<evidence type="ECO:0000256" key="1">
    <source>
        <dbReference type="ARBA" id="ARBA00004141"/>
    </source>
</evidence>
<evidence type="ECO:0000256" key="6">
    <source>
        <dbReference type="ARBA" id="ARBA00023136"/>
    </source>
</evidence>
<dbReference type="SMART" id="SM00382">
    <property type="entry name" value="AAA"/>
    <property type="match status" value="1"/>
</dbReference>
<dbReference type="PANTHER" id="PTHR43038:SF3">
    <property type="entry name" value="ABC TRANSPORTER G FAMILY MEMBER 20 ISOFORM X1"/>
    <property type="match status" value="1"/>
</dbReference>
<feature type="transmembrane region" description="Helical" evidence="7">
    <location>
        <begin position="517"/>
        <end position="544"/>
    </location>
</feature>
<dbReference type="GO" id="GO:0140359">
    <property type="term" value="F:ABC-type transporter activity"/>
    <property type="evidence" value="ECO:0007669"/>
    <property type="project" value="InterPro"/>
</dbReference>
<name>A0AAN7V196_9COLE</name>
<feature type="transmembrane region" description="Helical" evidence="7">
    <location>
        <begin position="295"/>
        <end position="314"/>
    </location>
</feature>
<feature type="transmembrane region" description="Helical" evidence="7">
    <location>
        <begin position="551"/>
        <end position="576"/>
    </location>
</feature>
<dbReference type="InterPro" id="IPR003593">
    <property type="entry name" value="AAA+_ATPase"/>
</dbReference>
<keyword evidence="6 7" id="KW-0472">Membrane</keyword>
<sequence length="669" mass="74039">MAETAIMVRGACKYYGGNHVLNSLDLTVPNCCIYALLGASGSGKTTLLSCMVGNKKLNSGTIQILGTSTREGYSGPRVGYMPQENALYQELTIWETMKYFGWLAGLTTREISTRLDVLVKLLLLPHLGQQISALSGGEQRRISFAVVLLYMPQVLILDEPTVGLDPLLRESVWNYLIDLIKSQSCTIVLTTHYIEETRQAHKVGLMRKGYVIAEASPQALLGGLGVNTLEDVFLKLSKLQDECDEDGRSRFVCQINDNFAGCTVRGCDYSNTSSSSKHKIKALVWKQFVTLLRNFPLLIFTVMSSALSVTLFFIGVGHDPKGISVAIINYETNCTAFTPVQCDSPSLSCNYIELLRTTFSDLNYLPSQAEGEALLRNGNIHAYFVVSNNYSAVLRQQIYNKVTNDSEDSAVDIYPDYLAKDIAVYVKKVAVGAFEDFTDLFLDSCNVSTKLMKIPINWKKPVYGEKQVEHTYMGGPAYLLMVSFCVASIVTSCSILMEKNEGTYDRICAMGVGHGEILVSHIITDLCLIVCQIVSSLLVAFLIFELPLHGSIYLVVSLALVNSFSGMCFGYAIASILQSETAAMHLLSGSMTPAILLSGTMWPREGMHPFLQELAWYLPITQPAYSILSILHRGWGFSKPTVYLGFVNCFVWSIIFLFVCLMCLRHKRG</sequence>
<comment type="caution">
    <text evidence="9">The sequence shown here is derived from an EMBL/GenBank/DDBJ whole genome shotgun (WGS) entry which is preliminary data.</text>
</comment>
<accession>A0AAN7V196</accession>
<dbReference type="GO" id="GO:0016887">
    <property type="term" value="F:ATP hydrolysis activity"/>
    <property type="evidence" value="ECO:0007669"/>
    <property type="project" value="InterPro"/>
</dbReference>
<dbReference type="AlphaFoldDB" id="A0AAN7V196"/>
<dbReference type="GO" id="GO:0005524">
    <property type="term" value="F:ATP binding"/>
    <property type="evidence" value="ECO:0007669"/>
    <property type="project" value="UniProtKB-KW"/>
</dbReference>
<dbReference type="GO" id="GO:0016020">
    <property type="term" value="C:membrane"/>
    <property type="evidence" value="ECO:0007669"/>
    <property type="project" value="UniProtKB-SubCell"/>
</dbReference>
<evidence type="ECO:0000313" key="9">
    <source>
        <dbReference type="EMBL" id="KAK5638893.1"/>
    </source>
</evidence>
<dbReference type="CDD" id="cd03230">
    <property type="entry name" value="ABC_DR_subfamily_A"/>
    <property type="match status" value="1"/>
</dbReference>
<evidence type="ECO:0000259" key="8">
    <source>
        <dbReference type="PROSITE" id="PS50893"/>
    </source>
</evidence>
<evidence type="ECO:0000256" key="5">
    <source>
        <dbReference type="ARBA" id="ARBA00022989"/>
    </source>
</evidence>
<dbReference type="Pfam" id="PF00005">
    <property type="entry name" value="ABC_tran"/>
    <property type="match status" value="1"/>
</dbReference>
<evidence type="ECO:0000256" key="3">
    <source>
        <dbReference type="ARBA" id="ARBA00022741"/>
    </source>
</evidence>
<dbReference type="Gene3D" id="3.40.50.300">
    <property type="entry name" value="P-loop containing nucleotide triphosphate hydrolases"/>
    <property type="match status" value="1"/>
</dbReference>
<feature type="domain" description="ABC transporter" evidence="8">
    <location>
        <begin position="6"/>
        <end position="233"/>
    </location>
</feature>
<organism evidence="9 10">
    <name type="scientific">Pyrocoelia pectoralis</name>
    <dbReference type="NCBI Taxonomy" id="417401"/>
    <lineage>
        <taxon>Eukaryota</taxon>
        <taxon>Metazoa</taxon>
        <taxon>Ecdysozoa</taxon>
        <taxon>Arthropoda</taxon>
        <taxon>Hexapoda</taxon>
        <taxon>Insecta</taxon>
        <taxon>Pterygota</taxon>
        <taxon>Neoptera</taxon>
        <taxon>Endopterygota</taxon>
        <taxon>Coleoptera</taxon>
        <taxon>Polyphaga</taxon>
        <taxon>Elateriformia</taxon>
        <taxon>Elateroidea</taxon>
        <taxon>Lampyridae</taxon>
        <taxon>Lampyrinae</taxon>
        <taxon>Pyrocoelia</taxon>
    </lineage>
</organism>